<keyword evidence="1" id="KW-0645">Protease</keyword>
<protein>
    <submittedName>
        <fullName evidence="1">DUF922 domain-containing Zn-dependent protease</fullName>
    </submittedName>
</protein>
<dbReference type="GO" id="GO:0006508">
    <property type="term" value="P:proteolysis"/>
    <property type="evidence" value="ECO:0007669"/>
    <property type="project" value="UniProtKB-KW"/>
</dbReference>
<accession>A0ABX1S2T7</accession>
<reference evidence="1 2" key="1">
    <citation type="submission" date="2020-04" db="EMBL/GenBank/DDBJ databases">
        <title>A Flavivirga sp. nov.</title>
        <authorList>
            <person name="Sun X."/>
        </authorList>
    </citation>
    <scope>NUCLEOTIDE SEQUENCE [LARGE SCALE GENOMIC DNA]</scope>
    <source>
        <strain evidence="1 2">Y03</strain>
    </source>
</reference>
<dbReference type="RefSeq" id="WP_169676328.1">
    <property type="nucleotide sequence ID" value="NZ_JABBHF010000012.1"/>
</dbReference>
<dbReference type="Pfam" id="PF06037">
    <property type="entry name" value="DUF922"/>
    <property type="match status" value="1"/>
</dbReference>
<gene>
    <name evidence="1" type="ORF">HHX25_17870</name>
</gene>
<name>A0ABX1S2T7_9FLAO</name>
<organism evidence="1 2">
    <name type="scientific">Flavivirga algicola</name>
    <dbReference type="NCBI Taxonomy" id="2729136"/>
    <lineage>
        <taxon>Bacteria</taxon>
        <taxon>Pseudomonadati</taxon>
        <taxon>Bacteroidota</taxon>
        <taxon>Flavobacteriia</taxon>
        <taxon>Flavobacteriales</taxon>
        <taxon>Flavobacteriaceae</taxon>
        <taxon>Flavivirga</taxon>
    </lineage>
</organism>
<dbReference type="Proteomes" id="UP000746690">
    <property type="component" value="Unassembled WGS sequence"/>
</dbReference>
<sequence length="179" mass="20733">MIKAFLVLSCFLCVQQDEPAMSWNASYKLSWSDFKDTPDKSTSAVAITASGITFGFSVRTSDNCVVSFTSEVYAHFYPEKSWYKKEQADIHVLGHEQLHFDITELHARKFRQRISQVKVSNSVRNELKTLHNIINKELSQMQSRYDSETNYSRNVEAQAKWDIYIANELKKLSKYKSVD</sequence>
<comment type="caution">
    <text evidence="1">The sequence shown here is derived from an EMBL/GenBank/DDBJ whole genome shotgun (WGS) entry which is preliminary data.</text>
</comment>
<keyword evidence="1" id="KW-0378">Hydrolase</keyword>
<dbReference type="InterPro" id="IPR010321">
    <property type="entry name" value="DUF922"/>
</dbReference>
<dbReference type="GO" id="GO:0008233">
    <property type="term" value="F:peptidase activity"/>
    <property type="evidence" value="ECO:0007669"/>
    <property type="project" value="UniProtKB-KW"/>
</dbReference>
<dbReference type="EMBL" id="JABBHF010000012">
    <property type="protein sequence ID" value="NMH89383.1"/>
    <property type="molecule type" value="Genomic_DNA"/>
</dbReference>
<evidence type="ECO:0000313" key="1">
    <source>
        <dbReference type="EMBL" id="NMH89383.1"/>
    </source>
</evidence>
<proteinExistence type="predicted"/>
<keyword evidence="2" id="KW-1185">Reference proteome</keyword>
<evidence type="ECO:0000313" key="2">
    <source>
        <dbReference type="Proteomes" id="UP000746690"/>
    </source>
</evidence>